<dbReference type="HOGENOM" id="CLU_986361_0_0_11"/>
<dbReference type="eggNOG" id="ENOG5031EH3">
    <property type="taxonomic scope" value="Bacteria"/>
</dbReference>
<dbReference type="AlphaFoldDB" id="Q5Z0R9"/>
<keyword evidence="2" id="KW-1185">Reference proteome</keyword>
<sequence length="282" mass="29383">MCRASPSSNSPVRLRFPVSGESAARTARSVVDSLIGRPAGMLARMITLRYPGTRLLAGLAAGALLLAGCGGNDETTPSSAPPSTPRDQLLLSIDEFPEGAEKVDLPQDRLQDAVADMTGMQQNSTVTPAECGQTQQDLSTATSELLADSAVIAANDNKAGLMYMEFVAGRTGEPARVREVNAQCPEVTVTSTVEGKEITTVGRVENLTVPAGVNANDAVAFKAVSTSTVGSGKPLTTTAYQGMAVVRGTTVVVRVGALQDSVDQAVFDQLFRDAVRKVEKAA</sequence>
<dbReference type="EMBL" id="AP006618">
    <property type="protein sequence ID" value="BAD55972.1"/>
    <property type="molecule type" value="Genomic_DNA"/>
</dbReference>
<name>Q5Z0R9_NOCFA</name>
<dbReference type="KEGG" id="nfa:NFA_11270"/>
<reference evidence="1 2" key="1">
    <citation type="journal article" date="2004" name="Proc. Natl. Acad. Sci. U.S.A.">
        <title>The complete genomic sequence of Nocardia farcinica IFM 10152.</title>
        <authorList>
            <person name="Ishikawa J."/>
            <person name="Yamashita A."/>
            <person name="Mikami Y."/>
            <person name="Hoshino Y."/>
            <person name="Kurita H."/>
            <person name="Hotta K."/>
            <person name="Shiba T."/>
            <person name="Hattori M."/>
        </authorList>
    </citation>
    <scope>NUCLEOTIDE SEQUENCE [LARGE SCALE GENOMIC DNA]</scope>
    <source>
        <strain evidence="1 2">IFM 10152</strain>
    </source>
</reference>
<accession>Q5Z0R9</accession>
<evidence type="ECO:0008006" key="3">
    <source>
        <dbReference type="Google" id="ProtNLM"/>
    </source>
</evidence>
<protein>
    <recommendedName>
        <fullName evidence="3">DUF5642 domain-containing protein</fullName>
    </recommendedName>
</protein>
<dbReference type="Proteomes" id="UP000006820">
    <property type="component" value="Chromosome"/>
</dbReference>
<gene>
    <name evidence="1" type="ordered locus">NFA_11270</name>
</gene>
<proteinExistence type="predicted"/>
<evidence type="ECO:0000313" key="1">
    <source>
        <dbReference type="EMBL" id="BAD55972.1"/>
    </source>
</evidence>
<dbReference type="STRING" id="247156.NFA_11270"/>
<organism evidence="1 2">
    <name type="scientific">Nocardia farcinica (strain IFM 10152)</name>
    <dbReference type="NCBI Taxonomy" id="247156"/>
    <lineage>
        <taxon>Bacteria</taxon>
        <taxon>Bacillati</taxon>
        <taxon>Actinomycetota</taxon>
        <taxon>Actinomycetes</taxon>
        <taxon>Mycobacteriales</taxon>
        <taxon>Nocardiaceae</taxon>
        <taxon>Nocardia</taxon>
    </lineage>
</organism>
<evidence type="ECO:0000313" key="2">
    <source>
        <dbReference type="Proteomes" id="UP000006820"/>
    </source>
</evidence>